<organism evidence="2 3">
    <name type="scientific">Senna tora</name>
    <dbReference type="NCBI Taxonomy" id="362788"/>
    <lineage>
        <taxon>Eukaryota</taxon>
        <taxon>Viridiplantae</taxon>
        <taxon>Streptophyta</taxon>
        <taxon>Embryophyta</taxon>
        <taxon>Tracheophyta</taxon>
        <taxon>Spermatophyta</taxon>
        <taxon>Magnoliopsida</taxon>
        <taxon>eudicotyledons</taxon>
        <taxon>Gunneridae</taxon>
        <taxon>Pentapetalae</taxon>
        <taxon>rosids</taxon>
        <taxon>fabids</taxon>
        <taxon>Fabales</taxon>
        <taxon>Fabaceae</taxon>
        <taxon>Caesalpinioideae</taxon>
        <taxon>Cassia clade</taxon>
        <taxon>Senna</taxon>
    </lineage>
</organism>
<name>A0A834X649_9FABA</name>
<evidence type="ECO:0000313" key="3">
    <source>
        <dbReference type="Proteomes" id="UP000634136"/>
    </source>
</evidence>
<evidence type="ECO:0000256" key="1">
    <source>
        <dbReference type="SAM" id="MobiDB-lite"/>
    </source>
</evidence>
<reference evidence="2" key="1">
    <citation type="submission" date="2020-09" db="EMBL/GenBank/DDBJ databases">
        <title>Genome-Enabled Discovery of Anthraquinone Biosynthesis in Senna tora.</title>
        <authorList>
            <person name="Kang S.-H."/>
            <person name="Pandey R.P."/>
            <person name="Lee C.-M."/>
            <person name="Sim J.-S."/>
            <person name="Jeong J.-T."/>
            <person name="Choi B.-S."/>
            <person name="Jung M."/>
            <person name="Ginzburg D."/>
            <person name="Zhao K."/>
            <person name="Won S.Y."/>
            <person name="Oh T.-J."/>
            <person name="Yu Y."/>
            <person name="Kim N.-H."/>
            <person name="Lee O.R."/>
            <person name="Lee T.-H."/>
            <person name="Bashyal P."/>
            <person name="Kim T.-S."/>
            <person name="Lee W.-H."/>
            <person name="Kawkins C."/>
            <person name="Kim C.-K."/>
            <person name="Kim J.S."/>
            <person name="Ahn B.O."/>
            <person name="Rhee S.Y."/>
            <person name="Sohng J.K."/>
        </authorList>
    </citation>
    <scope>NUCLEOTIDE SEQUENCE</scope>
    <source>
        <tissue evidence="2">Leaf</tissue>
    </source>
</reference>
<sequence>MRTCWGGQLKSFAEVEEATRDLITGELAPPDIVWEMQHARTKQGVLVWANPQSQEIHGRIQQLVNEQAELPVEEPRMSRDEILASVLGERSGYVRGKEMRAEREKDRVQMRTKICAEREAEREEDRVQMHTKIRADMRAEREAEREEDRVQMRTEIRAEMEQDIDRRIKAQLGALMAGLQQGQFQASGSNSAENSPVGAQSK</sequence>
<dbReference type="AlphaFoldDB" id="A0A834X649"/>
<feature type="region of interest" description="Disordered" evidence="1">
    <location>
        <begin position="182"/>
        <end position="202"/>
    </location>
</feature>
<comment type="caution">
    <text evidence="2">The sequence shown here is derived from an EMBL/GenBank/DDBJ whole genome shotgun (WGS) entry which is preliminary data.</text>
</comment>
<dbReference type="Proteomes" id="UP000634136">
    <property type="component" value="Unassembled WGS sequence"/>
</dbReference>
<keyword evidence="3" id="KW-1185">Reference proteome</keyword>
<proteinExistence type="predicted"/>
<protein>
    <submittedName>
        <fullName evidence="2">Uncharacterized protein</fullName>
    </submittedName>
</protein>
<evidence type="ECO:0000313" key="2">
    <source>
        <dbReference type="EMBL" id="KAF7839393.1"/>
    </source>
</evidence>
<gene>
    <name evidence="2" type="ORF">G2W53_007875</name>
</gene>
<dbReference type="EMBL" id="JAAIUW010000003">
    <property type="protein sequence ID" value="KAF7839393.1"/>
    <property type="molecule type" value="Genomic_DNA"/>
</dbReference>
<dbReference type="OrthoDB" id="681975at2759"/>
<accession>A0A834X649</accession>